<dbReference type="PANTHER" id="PTHR48024:SF56">
    <property type="entry name" value="HETEROGENEOUS NUCLEAR RIBONUCLEOPROTEIN A0"/>
    <property type="match status" value="1"/>
</dbReference>
<dbReference type="Pfam" id="PF00076">
    <property type="entry name" value="RRM_1"/>
    <property type="match status" value="1"/>
</dbReference>
<sequence length="218" mass="25595">MRVDDDNSIYVGSLPYSATEDTIRRVFGPYGSIVSVKIINDHGTRGKCYCFVTFRNPRSVSDAINDMNGKTIDGRVVRVNGVTTRGGRTDFSRERLRCNTERSLDRGRDRERDYDRDRDWFREQYSDRSREHGRSLDRGEDGDRRHELAHDHDRARDVYQSQDRVMVDNEPVEGRNGDRSWERGHNLHMDQEREHDGTNGDRVFVDMETDQHSRKLNE</sequence>
<dbReference type="PROSITE" id="PS50102">
    <property type="entry name" value="RRM"/>
    <property type="match status" value="1"/>
</dbReference>
<evidence type="ECO:0000256" key="3">
    <source>
        <dbReference type="SAM" id="MobiDB-lite"/>
    </source>
</evidence>
<dbReference type="InterPro" id="IPR050886">
    <property type="entry name" value="RNA-binding_reg"/>
</dbReference>
<dbReference type="SMART" id="SM00360">
    <property type="entry name" value="RRM"/>
    <property type="match status" value="1"/>
</dbReference>
<evidence type="ECO:0000313" key="6">
    <source>
        <dbReference type="Proteomes" id="UP000008311"/>
    </source>
</evidence>
<evidence type="ECO:0000256" key="1">
    <source>
        <dbReference type="ARBA" id="ARBA00022884"/>
    </source>
</evidence>
<dbReference type="STRING" id="3988.B9STM8"/>
<keyword evidence="1 2" id="KW-0694">RNA-binding</keyword>
<reference evidence="6" key="1">
    <citation type="journal article" date="2010" name="Nat. Biotechnol.">
        <title>Draft genome sequence of the oilseed species Ricinus communis.</title>
        <authorList>
            <person name="Chan A.P."/>
            <person name="Crabtree J."/>
            <person name="Zhao Q."/>
            <person name="Lorenzi H."/>
            <person name="Orvis J."/>
            <person name="Puiu D."/>
            <person name="Melake-Berhan A."/>
            <person name="Jones K.M."/>
            <person name="Redman J."/>
            <person name="Chen G."/>
            <person name="Cahoon E.B."/>
            <person name="Gedil M."/>
            <person name="Stanke M."/>
            <person name="Haas B.J."/>
            <person name="Wortman J.R."/>
            <person name="Fraser-Liggett C.M."/>
            <person name="Ravel J."/>
            <person name="Rabinowicz P.D."/>
        </authorList>
    </citation>
    <scope>NUCLEOTIDE SEQUENCE [LARGE SCALE GENOMIC DNA]</scope>
    <source>
        <strain evidence="6">cv. Hale</strain>
    </source>
</reference>
<evidence type="ECO:0000259" key="4">
    <source>
        <dbReference type="PROSITE" id="PS50102"/>
    </source>
</evidence>
<accession>B9STM8</accession>
<evidence type="ECO:0000256" key="2">
    <source>
        <dbReference type="PROSITE-ProRule" id="PRU00176"/>
    </source>
</evidence>
<proteinExistence type="predicted"/>
<dbReference type="InterPro" id="IPR012677">
    <property type="entry name" value="Nucleotide-bd_a/b_plait_sf"/>
</dbReference>
<feature type="region of interest" description="Disordered" evidence="3">
    <location>
        <begin position="125"/>
        <end position="218"/>
    </location>
</feature>
<dbReference type="PANTHER" id="PTHR48024">
    <property type="entry name" value="GEO13361P1-RELATED"/>
    <property type="match status" value="1"/>
</dbReference>
<dbReference type="InParanoid" id="B9STM8"/>
<dbReference type="Proteomes" id="UP000008311">
    <property type="component" value="Unassembled WGS sequence"/>
</dbReference>
<dbReference type="AlphaFoldDB" id="B9STM8"/>
<dbReference type="InterPro" id="IPR000504">
    <property type="entry name" value="RRM_dom"/>
</dbReference>
<evidence type="ECO:0000313" key="5">
    <source>
        <dbReference type="EMBL" id="EEF33014.1"/>
    </source>
</evidence>
<dbReference type="CDD" id="cd00590">
    <property type="entry name" value="RRM_SF"/>
    <property type="match status" value="1"/>
</dbReference>
<keyword evidence="6" id="KW-1185">Reference proteome</keyword>
<protein>
    <submittedName>
        <fullName evidence="5">Glycine-rich RNA-binding protein, putative</fullName>
    </submittedName>
</protein>
<dbReference type="GO" id="GO:0000381">
    <property type="term" value="P:regulation of alternative mRNA splicing, via spliceosome"/>
    <property type="evidence" value="ECO:0000318"/>
    <property type="project" value="GO_Central"/>
</dbReference>
<feature type="compositionally biased region" description="Basic and acidic residues" evidence="3">
    <location>
        <begin position="125"/>
        <end position="157"/>
    </location>
</feature>
<dbReference type="InterPro" id="IPR035979">
    <property type="entry name" value="RBD_domain_sf"/>
</dbReference>
<dbReference type="SUPFAM" id="SSF54928">
    <property type="entry name" value="RNA-binding domain, RBD"/>
    <property type="match status" value="1"/>
</dbReference>
<dbReference type="eggNOG" id="KOG0118">
    <property type="taxonomic scope" value="Eukaryota"/>
</dbReference>
<dbReference type="GO" id="GO:0003729">
    <property type="term" value="F:mRNA binding"/>
    <property type="evidence" value="ECO:0000318"/>
    <property type="project" value="GO_Central"/>
</dbReference>
<dbReference type="Gene3D" id="3.30.70.330">
    <property type="match status" value="1"/>
</dbReference>
<gene>
    <name evidence="5" type="ORF">RCOM_0825670</name>
</gene>
<dbReference type="FunCoup" id="B9STM8">
    <property type="interactions" value="655"/>
</dbReference>
<organism evidence="5 6">
    <name type="scientific">Ricinus communis</name>
    <name type="common">Castor bean</name>
    <dbReference type="NCBI Taxonomy" id="3988"/>
    <lineage>
        <taxon>Eukaryota</taxon>
        <taxon>Viridiplantae</taxon>
        <taxon>Streptophyta</taxon>
        <taxon>Embryophyta</taxon>
        <taxon>Tracheophyta</taxon>
        <taxon>Spermatophyta</taxon>
        <taxon>Magnoliopsida</taxon>
        <taxon>eudicotyledons</taxon>
        <taxon>Gunneridae</taxon>
        <taxon>Pentapetalae</taxon>
        <taxon>rosids</taxon>
        <taxon>fabids</taxon>
        <taxon>Malpighiales</taxon>
        <taxon>Euphorbiaceae</taxon>
        <taxon>Acalyphoideae</taxon>
        <taxon>Acalypheae</taxon>
        <taxon>Ricinus</taxon>
    </lineage>
</organism>
<feature type="domain" description="RRM" evidence="4">
    <location>
        <begin position="7"/>
        <end position="84"/>
    </location>
</feature>
<dbReference type="GO" id="GO:0016607">
    <property type="term" value="C:nuclear speck"/>
    <property type="evidence" value="ECO:0000318"/>
    <property type="project" value="GO_Central"/>
</dbReference>
<dbReference type="EMBL" id="EQ974133">
    <property type="protein sequence ID" value="EEF33014.1"/>
    <property type="molecule type" value="Genomic_DNA"/>
</dbReference>
<name>B9STM8_RICCO</name>
<feature type="compositionally biased region" description="Basic and acidic residues" evidence="3">
    <location>
        <begin position="172"/>
        <end position="218"/>
    </location>
</feature>